<keyword evidence="6" id="KW-0680">Restriction system</keyword>
<comment type="similarity">
    <text evidence="1">Belongs to the N(4)/N(6)-methyltransferase family. N(4) subfamily.</text>
</comment>
<dbReference type="Pfam" id="PF01555">
    <property type="entry name" value="N6_N4_Mtase"/>
    <property type="match status" value="1"/>
</dbReference>
<reference evidence="10" key="1">
    <citation type="journal article" date="2020" name="mSystems">
        <title>Genome- and Community-Level Interaction Insights into Carbon Utilization and Element Cycling Functions of Hydrothermarchaeota in Hydrothermal Sediment.</title>
        <authorList>
            <person name="Zhou Z."/>
            <person name="Liu Y."/>
            <person name="Xu W."/>
            <person name="Pan J."/>
            <person name="Luo Z.H."/>
            <person name="Li M."/>
        </authorList>
    </citation>
    <scope>NUCLEOTIDE SEQUENCE [LARGE SCALE GENOMIC DNA]</scope>
    <source>
        <strain evidence="10">SpSt-1217</strain>
    </source>
</reference>
<keyword evidence="3" id="KW-0489">Methyltransferase</keyword>
<sequence length="480" mass="55731">MYTTDELIIEKEKLEFGTLISNSQRHRETLFQEYKDKLKINRHINRSLISFQANKNEPFYRWFKYKEGFSSTFVKYILNLFGTPGSGQTVLDPFAGISTTVTASIQNGYNATGIELLPPGILATKARIAASRIIRNDFSNVLKSIENLNFQKNNIPQKYFFKHLTITKGAFSEETELAIANVQKFIEEQCNNLEMKELLKFSVSSILEDVSFTRKDGQYLRWDYRSDRKLKSKFSKGEIFDFKPRLIQKLKDIQQDISQVKQKETNTTFHLIQGSCLTKMQEIADESIDLVITSPPYCNRYDYTRTYALELAFNGINDNEIKKLRQTLLSATVENKSKYNQLKKFYAEIHKSETFTNTFHSYINQLALQEVLENLRLHKNVLNNKNIPDMVANYFFEMNFVIRELARTLKKGGKIIMVNDNVRYNGDEIPVDLILSEFARESGLAIDVIWVLERGKGNSSQQMGTHGRKELRKCVYVWSK</sequence>
<protein>
    <recommendedName>
        <fullName evidence="2">site-specific DNA-methyltransferase (cytosine-N(4)-specific)</fullName>
        <ecNumber evidence="2">2.1.1.113</ecNumber>
    </recommendedName>
</protein>
<feature type="domain" description="DNA methylase N-4/N-6" evidence="9">
    <location>
        <begin position="53"/>
        <end position="116"/>
    </location>
</feature>
<organism evidence="10">
    <name type="scientific">Mariniphaga anaerophila</name>
    <dbReference type="NCBI Taxonomy" id="1484053"/>
    <lineage>
        <taxon>Bacteria</taxon>
        <taxon>Pseudomonadati</taxon>
        <taxon>Bacteroidota</taxon>
        <taxon>Bacteroidia</taxon>
        <taxon>Marinilabiliales</taxon>
        <taxon>Prolixibacteraceae</taxon>
        <taxon>Mariniphaga</taxon>
    </lineage>
</organism>
<proteinExistence type="inferred from homology"/>
<evidence type="ECO:0000256" key="7">
    <source>
        <dbReference type="ARBA" id="ARBA00023125"/>
    </source>
</evidence>
<evidence type="ECO:0000256" key="8">
    <source>
        <dbReference type="ARBA" id="ARBA00049120"/>
    </source>
</evidence>
<comment type="caution">
    <text evidence="10">The sequence shown here is derived from an EMBL/GenBank/DDBJ whole genome shotgun (WGS) entry which is preliminary data.</text>
</comment>
<dbReference type="InterPro" id="IPR002941">
    <property type="entry name" value="DNA_methylase_N4/N6"/>
</dbReference>
<comment type="catalytic activity">
    <reaction evidence="8">
        <text>a 2'-deoxycytidine in DNA + S-adenosyl-L-methionine = an N(4)-methyl-2'-deoxycytidine in DNA + S-adenosyl-L-homocysteine + H(+)</text>
        <dbReference type="Rhea" id="RHEA:16857"/>
        <dbReference type="Rhea" id="RHEA-COMP:11369"/>
        <dbReference type="Rhea" id="RHEA-COMP:13674"/>
        <dbReference type="ChEBI" id="CHEBI:15378"/>
        <dbReference type="ChEBI" id="CHEBI:57856"/>
        <dbReference type="ChEBI" id="CHEBI:59789"/>
        <dbReference type="ChEBI" id="CHEBI:85452"/>
        <dbReference type="ChEBI" id="CHEBI:137933"/>
        <dbReference type="EC" id="2.1.1.113"/>
    </reaction>
</comment>
<dbReference type="GO" id="GO:0003677">
    <property type="term" value="F:DNA binding"/>
    <property type="evidence" value="ECO:0007669"/>
    <property type="project" value="UniProtKB-KW"/>
</dbReference>
<keyword evidence="4" id="KW-0808">Transferase</keyword>
<dbReference type="GO" id="GO:0009307">
    <property type="term" value="P:DNA restriction-modification system"/>
    <property type="evidence" value="ECO:0007669"/>
    <property type="project" value="UniProtKB-KW"/>
</dbReference>
<evidence type="ECO:0000256" key="3">
    <source>
        <dbReference type="ARBA" id="ARBA00022603"/>
    </source>
</evidence>
<accession>A0A831PMX8</accession>
<dbReference type="GO" id="GO:0032259">
    <property type="term" value="P:methylation"/>
    <property type="evidence" value="ECO:0007669"/>
    <property type="project" value="UniProtKB-KW"/>
</dbReference>
<dbReference type="InterPro" id="IPR029063">
    <property type="entry name" value="SAM-dependent_MTases_sf"/>
</dbReference>
<dbReference type="InterPro" id="IPR017985">
    <property type="entry name" value="MeTrfase_CN4_CS"/>
</dbReference>
<dbReference type="AlphaFoldDB" id="A0A831PMX8"/>
<dbReference type="Gene3D" id="3.40.50.150">
    <property type="entry name" value="Vaccinia Virus protein VP39"/>
    <property type="match status" value="2"/>
</dbReference>
<evidence type="ECO:0000256" key="4">
    <source>
        <dbReference type="ARBA" id="ARBA00022679"/>
    </source>
</evidence>
<keyword evidence="5" id="KW-0949">S-adenosyl-L-methionine</keyword>
<gene>
    <name evidence="10" type="ORF">ENN90_14285</name>
</gene>
<name>A0A831PMX8_9BACT</name>
<dbReference type="PROSITE" id="PS00093">
    <property type="entry name" value="N4_MTASE"/>
    <property type="match status" value="1"/>
</dbReference>
<dbReference type="EMBL" id="DSDK01000802">
    <property type="protein sequence ID" value="HDR52762.1"/>
    <property type="molecule type" value="Genomic_DNA"/>
</dbReference>
<dbReference type="GO" id="GO:0015667">
    <property type="term" value="F:site-specific DNA-methyltransferase (cytosine-N4-specific) activity"/>
    <property type="evidence" value="ECO:0007669"/>
    <property type="project" value="UniProtKB-EC"/>
</dbReference>
<evidence type="ECO:0000256" key="6">
    <source>
        <dbReference type="ARBA" id="ARBA00022747"/>
    </source>
</evidence>
<evidence type="ECO:0000259" key="9">
    <source>
        <dbReference type="Pfam" id="PF01555"/>
    </source>
</evidence>
<dbReference type="SUPFAM" id="SSF53335">
    <property type="entry name" value="S-adenosyl-L-methionine-dependent methyltransferases"/>
    <property type="match status" value="2"/>
</dbReference>
<evidence type="ECO:0000256" key="5">
    <source>
        <dbReference type="ARBA" id="ARBA00022691"/>
    </source>
</evidence>
<evidence type="ECO:0000256" key="1">
    <source>
        <dbReference type="ARBA" id="ARBA00010203"/>
    </source>
</evidence>
<evidence type="ECO:0000256" key="2">
    <source>
        <dbReference type="ARBA" id="ARBA00012185"/>
    </source>
</evidence>
<dbReference type="Proteomes" id="UP000886047">
    <property type="component" value="Unassembled WGS sequence"/>
</dbReference>
<evidence type="ECO:0000313" key="10">
    <source>
        <dbReference type="EMBL" id="HDR52762.1"/>
    </source>
</evidence>
<dbReference type="EC" id="2.1.1.113" evidence="2"/>
<keyword evidence="7" id="KW-0238">DNA-binding</keyword>
<dbReference type="GO" id="GO:0008170">
    <property type="term" value="F:N-methyltransferase activity"/>
    <property type="evidence" value="ECO:0007669"/>
    <property type="project" value="InterPro"/>
</dbReference>